<gene>
    <name evidence="2" type="ORF">SPSK_03996</name>
</gene>
<dbReference type="AlphaFoldDB" id="A0A0F2M5R5"/>
<dbReference type="KEGG" id="ssck:SPSK_03996"/>
<dbReference type="VEuPathDB" id="FungiDB:SPSK_03996"/>
<dbReference type="InterPro" id="IPR015943">
    <property type="entry name" value="WD40/YVTN_repeat-like_dom_sf"/>
</dbReference>
<organism evidence="2 3">
    <name type="scientific">Sporothrix schenckii 1099-18</name>
    <dbReference type="NCBI Taxonomy" id="1397361"/>
    <lineage>
        <taxon>Eukaryota</taxon>
        <taxon>Fungi</taxon>
        <taxon>Dikarya</taxon>
        <taxon>Ascomycota</taxon>
        <taxon>Pezizomycotina</taxon>
        <taxon>Sordariomycetes</taxon>
        <taxon>Sordariomycetidae</taxon>
        <taxon>Ophiostomatales</taxon>
        <taxon>Ophiostomataceae</taxon>
        <taxon>Sporothrix</taxon>
    </lineage>
</organism>
<sequence length="842" mass="88864">MAVFGQRVRQTPHNVQCLYDLDRRVYCVKTYPVLSPQGVNIVICGHENGVSIVWRGGRRLKDVRKPDPKPAAATNADSVMIIDSDDDDEDAAKASSATSVANFVDKPVFEDAPADTNAGGFAEIVQTLDLALNQAVLSVAVLPIAPCAANEAEPSILQEKMVFAITCRATADVFVVTLPLTPPSNESKNRPQLRTNLVAGNLGRGAFGDVLIPLGGQNRRGEGVAITLAKQKTAPAPAPSSGAVSRSASAATTPPARVIVAVYAREASGTLRLWDVTVGAKRAASERPIEPFQTEYLPSPLTSVAFNPTHPTQLLAVDPQRAVRIYDFTIPAIPSDDMAEGAYPPQGSWLLSLYPPFARGGLTHTARKPVVAASWIAHGHAILALLADGQWGVWDIDRASSSSGRGGVFGAGSATSGIRGAALANFTISGQIEGTTPLRNPATSARKSTEGDFVPMTPYTRRDALAASFAGGVERLVAIPGGVEVVQQRSLRGTAAGTETAVLWLGGADYTVAVIPDVSRFWDAQLRRSSGGGVNLFSGARPTRMARVHDLGASLQGERCCGAVAVSWPSLPTLPTQRRASGVHGGDEDEHDDDEDNEAATNTNGGQSIEVLVQGETRLVATRESGEDAYAGGLTTRLLAASARRRNVGDTVTSAILVEPRTRKPGTVKFDLDANQLRQQQSLLRGGSNSQRGKLGPSASGAGATPRRAPLTRSLFESPSRSGPAGNNNNGGGDDAADAADAADDADTALALTPQRTQRSLFDENEVTLTQSMMRPPPRNVKPDLTFAGGLEDAANALDDEETVQDRNVEEEMLDIMEIDRALESMEGRRDGGVRNVFFEGA</sequence>
<evidence type="ECO:0000313" key="3">
    <source>
        <dbReference type="Proteomes" id="UP000033710"/>
    </source>
</evidence>
<protein>
    <recommendedName>
        <fullName evidence="4">Nucleoporin NUP37</fullName>
    </recommendedName>
</protein>
<dbReference type="GeneID" id="27666088"/>
<feature type="region of interest" description="Disordered" evidence="1">
    <location>
        <begin position="683"/>
        <end position="739"/>
    </location>
</feature>
<accession>A0A0F2M5R5</accession>
<evidence type="ECO:0000313" key="2">
    <source>
        <dbReference type="EMBL" id="KJR83526.1"/>
    </source>
</evidence>
<reference evidence="2 3" key="2">
    <citation type="journal article" date="2015" name="Eukaryot. Cell">
        <title>Asexual propagation of a virulent clone complex in a human and feline outbreak of sporotrichosis.</title>
        <authorList>
            <person name="Teixeira Mde M."/>
            <person name="Rodrigues A.M."/>
            <person name="Tsui C.K."/>
            <person name="de Almeida L.G."/>
            <person name="Van Diepeningen A.D."/>
            <person name="van den Ende B.G."/>
            <person name="Fernandes G.F."/>
            <person name="Kano R."/>
            <person name="Hamelin R.C."/>
            <person name="Lopes-Bezerra L.M."/>
            <person name="Vasconcelos A.T."/>
            <person name="de Hoog S."/>
            <person name="de Camargo Z.P."/>
            <person name="Felipe M.S."/>
        </authorList>
    </citation>
    <scope>NUCLEOTIDE SEQUENCE [LARGE SCALE GENOMIC DNA]</scope>
    <source>
        <strain evidence="2 3">1099-18</strain>
    </source>
</reference>
<reference evidence="2 3" key="1">
    <citation type="journal article" date="2014" name="BMC Genomics">
        <title>Comparative genomics of the major fungal agents of human and animal Sporotrichosis: Sporothrix schenckii and Sporothrix brasiliensis.</title>
        <authorList>
            <person name="Teixeira M.M."/>
            <person name="de Almeida L.G."/>
            <person name="Kubitschek-Barreira P."/>
            <person name="Alves F.L."/>
            <person name="Kioshima E.S."/>
            <person name="Abadio A.K."/>
            <person name="Fernandes L."/>
            <person name="Derengowski L.S."/>
            <person name="Ferreira K.S."/>
            <person name="Souza R.C."/>
            <person name="Ruiz J.C."/>
            <person name="de Andrade N.C."/>
            <person name="Paes H.C."/>
            <person name="Nicola A.M."/>
            <person name="Albuquerque P."/>
            <person name="Gerber A.L."/>
            <person name="Martins V.P."/>
            <person name="Peconick L.D."/>
            <person name="Neto A.V."/>
            <person name="Chaucanez C.B."/>
            <person name="Silva P.A."/>
            <person name="Cunha O.L."/>
            <person name="de Oliveira F.F."/>
            <person name="dos Santos T.C."/>
            <person name="Barros A.L."/>
            <person name="Soares M.A."/>
            <person name="de Oliveira L.M."/>
            <person name="Marini M.M."/>
            <person name="Villalobos-Duno H."/>
            <person name="Cunha M.M."/>
            <person name="de Hoog S."/>
            <person name="da Silveira J.F."/>
            <person name="Henrissat B."/>
            <person name="Nino-Vega G.A."/>
            <person name="Cisalpino P.S."/>
            <person name="Mora-Montes H.M."/>
            <person name="Almeida S.R."/>
            <person name="Stajich J.E."/>
            <person name="Lopes-Bezerra L.M."/>
            <person name="Vasconcelos A.T."/>
            <person name="Felipe M.S."/>
        </authorList>
    </citation>
    <scope>NUCLEOTIDE SEQUENCE [LARGE SCALE GENOMIC DNA]</scope>
    <source>
        <strain evidence="2 3">1099-18</strain>
    </source>
</reference>
<comment type="caution">
    <text evidence="2">The sequence shown here is derived from an EMBL/GenBank/DDBJ whole genome shotgun (WGS) entry which is preliminary data.</text>
</comment>
<feature type="region of interest" description="Disordered" evidence="1">
    <location>
        <begin position="573"/>
        <end position="607"/>
    </location>
</feature>
<dbReference type="SUPFAM" id="SSF50978">
    <property type="entry name" value="WD40 repeat-like"/>
    <property type="match status" value="1"/>
</dbReference>
<dbReference type="Gene3D" id="2.130.10.10">
    <property type="entry name" value="YVTN repeat-like/Quinoprotein amine dehydrogenase"/>
    <property type="match status" value="1"/>
</dbReference>
<proteinExistence type="predicted"/>
<dbReference type="InterPro" id="IPR036322">
    <property type="entry name" value="WD40_repeat_dom_sf"/>
</dbReference>
<feature type="compositionally biased region" description="Acidic residues" evidence="1">
    <location>
        <begin position="587"/>
        <end position="598"/>
    </location>
</feature>
<name>A0A0F2M5R5_SPOSC</name>
<dbReference type="Proteomes" id="UP000033710">
    <property type="component" value="Unassembled WGS sequence"/>
</dbReference>
<dbReference type="EMBL" id="AXCR01000010">
    <property type="protein sequence ID" value="KJR83526.1"/>
    <property type="molecule type" value="Genomic_DNA"/>
</dbReference>
<dbReference type="OrthoDB" id="5323870at2759"/>
<dbReference type="RefSeq" id="XP_016586202.1">
    <property type="nucleotide sequence ID" value="XM_016730811.1"/>
</dbReference>
<evidence type="ECO:0008006" key="4">
    <source>
        <dbReference type="Google" id="ProtNLM"/>
    </source>
</evidence>
<evidence type="ECO:0000256" key="1">
    <source>
        <dbReference type="SAM" id="MobiDB-lite"/>
    </source>
</evidence>